<sequence>MLSDRMEDSDGLSLLLVTANVGTLFEMADVLMEIWMAEFGECVAQRQPKFIALHCQEIGGKIVDEETMVQTNAFCEKMHSQSVFSNYDRGRTFIDAEFESTGKFTALGSFYFVHKSVRHAHIWDFKRREFTEFRDYEAVALPVSSDDRCTAQRMRFPPDLHPLATGNRKGFIITRWMIDDRIFDLINIHMFHDANNFVAMESSPSSYTEARKAALQHVMDTLDRGDVTEPFFLFGDFNFRLDSHEVVKKLTENGIRQEVIGNGTGEDSSPARRKIRYVDSQDLNKLLLTVGKKTFDYYEAQDAFRTDNGKWLRTFDNELSVFPQLHEKEITFPPSYPYEEDVDRGTSLMKTRCPAWCDRVLMNSSAWNLIDRRKKEEYSLIGPSVCMGDHKPVFLYVSLTSTVNKRNIVSVTNEGDSRTSKSKVSVVRSDVRGINRWSACDRCSVL</sequence>
<evidence type="ECO:0000256" key="1">
    <source>
        <dbReference type="ARBA" id="ARBA00012997"/>
    </source>
</evidence>
<dbReference type="InterPro" id="IPR039737">
    <property type="entry name" value="INPP5A"/>
</dbReference>
<dbReference type="EMBL" id="BDGG01000002">
    <property type="protein sequence ID" value="GAU93385.1"/>
    <property type="molecule type" value="Genomic_DNA"/>
</dbReference>
<proteinExistence type="inferred from homology"/>
<accession>A0A1D1UYC6</accession>
<evidence type="ECO:0000313" key="6">
    <source>
        <dbReference type="Proteomes" id="UP000186922"/>
    </source>
</evidence>
<dbReference type="OrthoDB" id="5780965at2759"/>
<dbReference type="PANTHER" id="PTHR12997">
    <property type="entry name" value="TYPE I INOSITOL-1,4,5-TRISPHOSPHATE 5-PHOSPHATASE"/>
    <property type="match status" value="1"/>
</dbReference>
<dbReference type="SUPFAM" id="SSF56219">
    <property type="entry name" value="DNase I-like"/>
    <property type="match status" value="1"/>
</dbReference>
<evidence type="ECO:0000259" key="4">
    <source>
        <dbReference type="SMART" id="SM00128"/>
    </source>
</evidence>
<dbReference type="Gene3D" id="3.60.10.10">
    <property type="entry name" value="Endonuclease/exonuclease/phosphatase"/>
    <property type="match status" value="1"/>
</dbReference>
<name>A0A1D1UYC6_RAMVA</name>
<dbReference type="Pfam" id="PF22669">
    <property type="entry name" value="Exo_endo_phos2"/>
    <property type="match status" value="1"/>
</dbReference>
<comment type="caution">
    <text evidence="5">The sequence shown here is derived from an EMBL/GenBank/DDBJ whole genome shotgun (WGS) entry which is preliminary data.</text>
</comment>
<keyword evidence="6" id="KW-1185">Reference proteome</keyword>
<reference evidence="5 6" key="1">
    <citation type="journal article" date="2016" name="Nat. Commun.">
        <title>Extremotolerant tardigrade genome and improved radiotolerance of human cultured cells by tardigrade-unique protein.</title>
        <authorList>
            <person name="Hashimoto T."/>
            <person name="Horikawa D.D."/>
            <person name="Saito Y."/>
            <person name="Kuwahara H."/>
            <person name="Kozuka-Hata H."/>
            <person name="Shin-I T."/>
            <person name="Minakuchi Y."/>
            <person name="Ohishi K."/>
            <person name="Motoyama A."/>
            <person name="Aizu T."/>
            <person name="Enomoto A."/>
            <person name="Kondo K."/>
            <person name="Tanaka S."/>
            <person name="Hara Y."/>
            <person name="Koshikawa S."/>
            <person name="Sagara H."/>
            <person name="Miura T."/>
            <person name="Yokobori S."/>
            <person name="Miyagawa K."/>
            <person name="Suzuki Y."/>
            <person name="Kubo T."/>
            <person name="Oyama M."/>
            <person name="Kohara Y."/>
            <person name="Fujiyama A."/>
            <person name="Arakawa K."/>
            <person name="Katayama T."/>
            <person name="Toyoda A."/>
            <person name="Kunieda T."/>
        </authorList>
    </citation>
    <scope>NUCLEOTIDE SEQUENCE [LARGE SCALE GENOMIC DNA]</scope>
    <source>
        <strain evidence="5 6">YOKOZUNA-1</strain>
    </source>
</reference>
<feature type="domain" description="Inositol polyphosphate-related phosphatase" evidence="4">
    <location>
        <begin position="10"/>
        <end position="405"/>
    </location>
</feature>
<dbReference type="PANTHER" id="PTHR12997:SF2">
    <property type="entry name" value="INOSITOL POLYPHOSPHATE-5-PHOSPHATASE A"/>
    <property type="match status" value="1"/>
</dbReference>
<keyword evidence="2" id="KW-0378">Hydrolase</keyword>
<dbReference type="SMART" id="SM00128">
    <property type="entry name" value="IPPc"/>
    <property type="match status" value="1"/>
</dbReference>
<evidence type="ECO:0000256" key="3">
    <source>
        <dbReference type="ARBA" id="ARBA00023599"/>
    </source>
</evidence>
<organism evidence="5 6">
    <name type="scientific">Ramazzottius varieornatus</name>
    <name type="common">Water bear</name>
    <name type="synonym">Tardigrade</name>
    <dbReference type="NCBI Taxonomy" id="947166"/>
    <lineage>
        <taxon>Eukaryota</taxon>
        <taxon>Metazoa</taxon>
        <taxon>Ecdysozoa</taxon>
        <taxon>Tardigrada</taxon>
        <taxon>Eutardigrada</taxon>
        <taxon>Parachela</taxon>
        <taxon>Hypsibioidea</taxon>
        <taxon>Ramazzottiidae</taxon>
        <taxon>Ramazzottius</taxon>
    </lineage>
</organism>
<dbReference type="STRING" id="947166.A0A1D1UYC6"/>
<dbReference type="AlphaFoldDB" id="A0A1D1UYC6"/>
<protein>
    <recommendedName>
        <fullName evidence="1">inositol-polyphosphate 5-phosphatase</fullName>
        <ecNumber evidence="1">3.1.3.56</ecNumber>
    </recommendedName>
</protein>
<dbReference type="InterPro" id="IPR000300">
    <property type="entry name" value="IPPc"/>
</dbReference>
<dbReference type="GO" id="GO:0046856">
    <property type="term" value="P:phosphatidylinositol dephosphorylation"/>
    <property type="evidence" value="ECO:0007669"/>
    <property type="project" value="InterPro"/>
</dbReference>
<dbReference type="InterPro" id="IPR036691">
    <property type="entry name" value="Endo/exonu/phosph_ase_sf"/>
</dbReference>
<dbReference type="EC" id="3.1.3.56" evidence="1"/>
<dbReference type="GO" id="GO:0004445">
    <property type="term" value="F:inositol-polyphosphate 5-phosphatase activity"/>
    <property type="evidence" value="ECO:0007669"/>
    <property type="project" value="UniProtKB-EC"/>
</dbReference>
<evidence type="ECO:0000313" key="5">
    <source>
        <dbReference type="EMBL" id="GAU93385.1"/>
    </source>
</evidence>
<dbReference type="Proteomes" id="UP000186922">
    <property type="component" value="Unassembled WGS sequence"/>
</dbReference>
<evidence type="ECO:0000256" key="2">
    <source>
        <dbReference type="ARBA" id="ARBA00022801"/>
    </source>
</evidence>
<gene>
    <name evidence="5" type="primary">RvY_05336</name>
    <name evidence="5" type="synonym">RvY_05336.1</name>
    <name evidence="5" type="ORF">RvY_05336-1</name>
</gene>
<comment type="similarity">
    <text evidence="3">Belongs to the inositol 1,4,5-trisphosphate 5-phosphatase type I family.</text>
</comment>